<comment type="similarity">
    <text evidence="2 7">Belongs to the peptidase C19 family.</text>
</comment>
<gene>
    <name evidence="9" type="ORF">BSTOLATCC_MIC66013</name>
</gene>
<dbReference type="InterPro" id="IPR050185">
    <property type="entry name" value="Ub_carboxyl-term_hydrolase"/>
</dbReference>
<keyword evidence="5 7" id="KW-0378">Hydrolase</keyword>
<dbReference type="Gene3D" id="3.90.70.10">
    <property type="entry name" value="Cysteine proteinases"/>
    <property type="match status" value="1"/>
</dbReference>
<comment type="caution">
    <text evidence="9">The sequence shown here is derived from an EMBL/GenBank/DDBJ whole genome shotgun (WGS) entry which is preliminary data.</text>
</comment>
<keyword evidence="4 7" id="KW-0833">Ubl conjugation pathway</keyword>
<evidence type="ECO:0000256" key="1">
    <source>
        <dbReference type="ARBA" id="ARBA00000707"/>
    </source>
</evidence>
<dbReference type="GO" id="GO:0006508">
    <property type="term" value="P:proteolysis"/>
    <property type="evidence" value="ECO:0007669"/>
    <property type="project" value="UniProtKB-KW"/>
</dbReference>
<dbReference type="Proteomes" id="UP001162131">
    <property type="component" value="Unassembled WGS sequence"/>
</dbReference>
<accession>A0AAU9KH57</accession>
<dbReference type="InterPro" id="IPR028889">
    <property type="entry name" value="USP"/>
</dbReference>
<dbReference type="EMBL" id="CAJZBQ010000064">
    <property type="protein sequence ID" value="CAG9336125.1"/>
    <property type="molecule type" value="Genomic_DNA"/>
</dbReference>
<dbReference type="InterPro" id="IPR038765">
    <property type="entry name" value="Papain-like_cys_pep_sf"/>
</dbReference>
<dbReference type="CDD" id="cd02674">
    <property type="entry name" value="Peptidase_C19R"/>
    <property type="match status" value="1"/>
</dbReference>
<comment type="catalytic activity">
    <reaction evidence="1 7">
        <text>Thiol-dependent hydrolysis of ester, thioester, amide, peptide and isopeptide bonds formed by the C-terminal Gly of ubiquitin (a 76-residue protein attached to proteins as an intracellular targeting signal).</text>
        <dbReference type="EC" id="3.4.19.12"/>
    </reaction>
</comment>
<name>A0AAU9KH57_9CILI</name>
<evidence type="ECO:0000313" key="10">
    <source>
        <dbReference type="Proteomes" id="UP001162131"/>
    </source>
</evidence>
<dbReference type="GO" id="GO:0016579">
    <property type="term" value="P:protein deubiquitination"/>
    <property type="evidence" value="ECO:0007669"/>
    <property type="project" value="InterPro"/>
</dbReference>
<organism evidence="9 10">
    <name type="scientific">Blepharisma stoltei</name>
    <dbReference type="NCBI Taxonomy" id="1481888"/>
    <lineage>
        <taxon>Eukaryota</taxon>
        <taxon>Sar</taxon>
        <taxon>Alveolata</taxon>
        <taxon>Ciliophora</taxon>
        <taxon>Postciliodesmatophora</taxon>
        <taxon>Heterotrichea</taxon>
        <taxon>Heterotrichida</taxon>
        <taxon>Blepharismidae</taxon>
        <taxon>Blepharisma</taxon>
    </lineage>
</organism>
<evidence type="ECO:0000256" key="6">
    <source>
        <dbReference type="ARBA" id="ARBA00022807"/>
    </source>
</evidence>
<proteinExistence type="inferred from homology"/>
<evidence type="ECO:0000256" key="5">
    <source>
        <dbReference type="ARBA" id="ARBA00022801"/>
    </source>
</evidence>
<feature type="domain" description="USP" evidence="8">
    <location>
        <begin position="62"/>
        <end position="389"/>
    </location>
</feature>
<sequence length="453" mass="51908">MGSACCGRNYEGNERMLLKRKRGSSEDISTLLSPPPELTKNYIGLPNRFEHQGSASICVGLAGIENLGNTCYISSALQCILNTQPLIDYFLAGVHEDEINPKFSGELTRSFVELAKAQWLSEYESIVPRYLINLVWETAAQFEAGKQNDCHEFLSYFLDQIHEELNRVARPGTPSVIENNGEKDERQAAKAWHEYLSYNCSVIVDLFQGQLKSTLKCSECGFISATFDVFMYLSVPIAKKSCTLEDCLLEFTKEEILDGPEKWFCPCCNQKCKATKKFDLWKLPPVLIIHLKRFKYNKCEISKLESFVKYPTANLNLTKYILSNQKEPPNYDLFGTINHSGTNQNGHYTATCKNKHDQKWYHYDDEKTKRVNLEETVTRNAYVLFYFKNSIDQFFTQSSRLPEYWPHILSKDITVNNTENDEQRSSGLATDFPNQTAELGSFNTIDNPFDNNI</sequence>
<evidence type="ECO:0000256" key="3">
    <source>
        <dbReference type="ARBA" id="ARBA00022670"/>
    </source>
</evidence>
<evidence type="ECO:0000256" key="7">
    <source>
        <dbReference type="RuleBase" id="RU366025"/>
    </source>
</evidence>
<protein>
    <recommendedName>
        <fullName evidence="7">Ubiquitin carboxyl-terminal hydrolase</fullName>
        <ecNumber evidence="7">3.4.19.12</ecNumber>
    </recommendedName>
</protein>
<keyword evidence="10" id="KW-1185">Reference proteome</keyword>
<keyword evidence="3 7" id="KW-0645">Protease</keyword>
<evidence type="ECO:0000256" key="2">
    <source>
        <dbReference type="ARBA" id="ARBA00009085"/>
    </source>
</evidence>
<dbReference type="PROSITE" id="PS00973">
    <property type="entry name" value="USP_2"/>
    <property type="match status" value="1"/>
</dbReference>
<keyword evidence="6 7" id="KW-0788">Thiol protease</keyword>
<dbReference type="GO" id="GO:0004843">
    <property type="term" value="F:cysteine-type deubiquitinase activity"/>
    <property type="evidence" value="ECO:0007669"/>
    <property type="project" value="UniProtKB-UniRule"/>
</dbReference>
<dbReference type="InterPro" id="IPR018200">
    <property type="entry name" value="USP_CS"/>
</dbReference>
<dbReference type="Pfam" id="PF00443">
    <property type="entry name" value="UCH"/>
    <property type="match status" value="1"/>
</dbReference>
<dbReference type="PANTHER" id="PTHR21646:SF24">
    <property type="entry name" value="UBIQUITIN CARBOXYL-TERMINAL HYDROLASE"/>
    <property type="match status" value="1"/>
</dbReference>
<dbReference type="PROSITE" id="PS00972">
    <property type="entry name" value="USP_1"/>
    <property type="match status" value="1"/>
</dbReference>
<dbReference type="SUPFAM" id="SSF54001">
    <property type="entry name" value="Cysteine proteinases"/>
    <property type="match status" value="1"/>
</dbReference>
<dbReference type="EC" id="3.4.19.12" evidence="7"/>
<reference evidence="9" key="1">
    <citation type="submission" date="2021-09" db="EMBL/GenBank/DDBJ databases">
        <authorList>
            <consortium name="AG Swart"/>
            <person name="Singh M."/>
            <person name="Singh A."/>
            <person name="Seah K."/>
            <person name="Emmerich C."/>
        </authorList>
    </citation>
    <scope>NUCLEOTIDE SEQUENCE</scope>
    <source>
        <strain evidence="9">ATCC30299</strain>
    </source>
</reference>
<dbReference type="PROSITE" id="PS50235">
    <property type="entry name" value="USP_3"/>
    <property type="match status" value="1"/>
</dbReference>
<dbReference type="InterPro" id="IPR001394">
    <property type="entry name" value="Peptidase_C19_UCH"/>
</dbReference>
<evidence type="ECO:0000256" key="4">
    <source>
        <dbReference type="ARBA" id="ARBA00022786"/>
    </source>
</evidence>
<evidence type="ECO:0000259" key="8">
    <source>
        <dbReference type="PROSITE" id="PS50235"/>
    </source>
</evidence>
<dbReference type="PANTHER" id="PTHR21646">
    <property type="entry name" value="UBIQUITIN CARBOXYL-TERMINAL HYDROLASE"/>
    <property type="match status" value="1"/>
</dbReference>
<evidence type="ECO:0000313" key="9">
    <source>
        <dbReference type="EMBL" id="CAG9336125.1"/>
    </source>
</evidence>
<dbReference type="AlphaFoldDB" id="A0AAU9KH57"/>